<dbReference type="InterPro" id="IPR037177">
    <property type="entry name" value="DLC_sf"/>
</dbReference>
<comment type="similarity">
    <text evidence="2">Belongs to the class-I pyridoxal-phosphate-dependent aminotransferase family.</text>
</comment>
<dbReference type="Pfam" id="PF01221">
    <property type="entry name" value="Dynein_light"/>
    <property type="match status" value="1"/>
</dbReference>
<evidence type="ECO:0000256" key="4">
    <source>
        <dbReference type="ARBA" id="ARBA00022576"/>
    </source>
</evidence>
<dbReference type="GO" id="GO:0030170">
    <property type="term" value="F:pyridoxal phosphate binding"/>
    <property type="evidence" value="ECO:0007669"/>
    <property type="project" value="InterPro"/>
</dbReference>
<dbReference type="InterPro" id="IPR000796">
    <property type="entry name" value="Asp_trans"/>
</dbReference>
<evidence type="ECO:0000256" key="6">
    <source>
        <dbReference type="ARBA" id="ARBA00022898"/>
    </source>
</evidence>
<gene>
    <name evidence="11" type="ORF">POVCU1_006450</name>
    <name evidence="10" type="ORF">POVCU2_0007070</name>
</gene>
<dbReference type="Gene3D" id="3.90.1150.10">
    <property type="entry name" value="Aspartate Aminotransferase, domain 1"/>
    <property type="match status" value="1"/>
</dbReference>
<dbReference type="GO" id="GO:0030286">
    <property type="term" value="C:dynein complex"/>
    <property type="evidence" value="ECO:0007669"/>
    <property type="project" value="InterPro"/>
</dbReference>
<dbReference type="EMBL" id="FLQU01000104">
    <property type="protein sequence ID" value="SBS80817.1"/>
    <property type="molecule type" value="Genomic_DNA"/>
</dbReference>
<dbReference type="AlphaFoldDB" id="A0A1A8VJW3"/>
<evidence type="ECO:0000313" key="11">
    <source>
        <dbReference type="EMBL" id="SBS82114.1"/>
    </source>
</evidence>
<dbReference type="PANTHER" id="PTHR11879:SF22">
    <property type="entry name" value="ASPARTATE AMINOTRANSFERASE, MITOCHONDRIAL"/>
    <property type="match status" value="1"/>
</dbReference>
<sequence>MEELLSNIKDVEPDSILKSTSEYNNDENDNKVNLSIGVCCDDKGNLHVFKSILEAEKIVVEKYREKPYILSNGTKNFSILTQKLIFGDDSLYMKKKKICTIQTIGGTGAIFIILQFLKSLKIKTVYVTDIPYINHVNMITSYGFSIKYIPFFDKKIVDINYEKFLNGLKNIECGSSIILQISCYNPCSVNIDEKYFNDIITIILKKKHIIIFDVAYQGFGNVDLYKDVSLIRRLQDKGISFAVCQSFSKNMSMYGERAGALHIVCKDKKERKIIFNNLRVITRMFYSSPTIHTNRIICELLQNEKLRSDWIKDLKELYERVHKIRCLFFEKLQFYQKKFNLNYNWEIYKKQRGIFSFVPLLGRIHEQLKEHHIYIISSGRINISGITERNVDYIAQRICLCLSVTEFTEEEAGRKCNSPGATYAKTHIYICMCMQRGAFPYVIVSSGKSRNIVFNPLPQHEKQKGKMKSELFSQNFKKHMQSLLIRVLRNEAAKQLNGEVNVRGSRRRGESVCKSDIPYYNQNNIVDIITGVLDKYTDANTNDINVENAIKNIKEILDKTFGAGWICLIGESFSFNISAKVCLHVRVETIV</sequence>
<reference evidence="12 13" key="1">
    <citation type="submission" date="2016-05" db="EMBL/GenBank/DDBJ databases">
        <authorList>
            <person name="Naeem Raeece"/>
        </authorList>
    </citation>
    <scope>NUCLEOTIDE SEQUENCE [LARGE SCALE GENOMIC DNA]</scope>
</reference>
<dbReference type="Gene3D" id="3.30.740.10">
    <property type="entry name" value="Protein Inhibitor Of Neuronal Nitric Oxide Synthase"/>
    <property type="match status" value="1"/>
</dbReference>
<dbReference type="EC" id="2.6.1.1" evidence="8"/>
<dbReference type="SUPFAM" id="SSF54648">
    <property type="entry name" value="DLC"/>
    <property type="match status" value="1"/>
</dbReference>
<dbReference type="EMBL" id="FLQV01000120">
    <property type="protein sequence ID" value="SBS82114.1"/>
    <property type="molecule type" value="Genomic_DNA"/>
</dbReference>
<evidence type="ECO:0000256" key="7">
    <source>
        <dbReference type="ARBA" id="ARBA00049185"/>
    </source>
</evidence>
<dbReference type="InterPro" id="IPR015422">
    <property type="entry name" value="PyrdxlP-dep_Trfase_small"/>
</dbReference>
<proteinExistence type="inferred from homology"/>
<evidence type="ECO:0000256" key="8">
    <source>
        <dbReference type="RuleBase" id="RU000480"/>
    </source>
</evidence>
<accession>A0A1A8VJW3</accession>
<dbReference type="InterPro" id="IPR015424">
    <property type="entry name" value="PyrdxlP-dep_Trfase"/>
</dbReference>
<protein>
    <recommendedName>
        <fullName evidence="8">Aspartate aminotransferase</fullName>
        <ecNumber evidence="8">2.6.1.1</ecNumber>
    </recommendedName>
</protein>
<dbReference type="GO" id="GO:0004069">
    <property type="term" value="F:L-aspartate:2-oxoglutarate aminotransferase activity"/>
    <property type="evidence" value="ECO:0007669"/>
    <property type="project" value="UniProtKB-EC"/>
</dbReference>
<dbReference type="InterPro" id="IPR001372">
    <property type="entry name" value="Dynein_light_chain_typ-1/2"/>
</dbReference>
<reference evidence="10" key="2">
    <citation type="submission" date="2016-05" db="EMBL/GenBank/DDBJ databases">
        <authorList>
            <person name="Lavstsen T."/>
            <person name="Jespersen J.S."/>
        </authorList>
    </citation>
    <scope>NUCLEOTIDE SEQUENCE [LARGE SCALE GENOMIC DNA]</scope>
</reference>
<dbReference type="Gene3D" id="3.40.640.10">
    <property type="entry name" value="Type I PLP-dependent aspartate aminotransferase-like (Major domain)"/>
    <property type="match status" value="1"/>
</dbReference>
<dbReference type="GO" id="GO:0006520">
    <property type="term" value="P:amino acid metabolic process"/>
    <property type="evidence" value="ECO:0007669"/>
    <property type="project" value="InterPro"/>
</dbReference>
<keyword evidence="6" id="KW-0663">Pyridoxal phosphate</keyword>
<keyword evidence="5 8" id="KW-0808">Transferase</keyword>
<comment type="catalytic activity">
    <reaction evidence="7 8">
        <text>L-aspartate + 2-oxoglutarate = oxaloacetate + L-glutamate</text>
        <dbReference type="Rhea" id="RHEA:21824"/>
        <dbReference type="ChEBI" id="CHEBI:16452"/>
        <dbReference type="ChEBI" id="CHEBI:16810"/>
        <dbReference type="ChEBI" id="CHEBI:29985"/>
        <dbReference type="ChEBI" id="CHEBI:29991"/>
        <dbReference type="EC" id="2.6.1.1"/>
    </reaction>
</comment>
<comment type="miscellaneous">
    <text evidence="8">In eukaryotes there are cytoplasmic, mitochondrial and chloroplastic isozymes.</text>
</comment>
<dbReference type="InterPro" id="IPR015421">
    <property type="entry name" value="PyrdxlP-dep_Trfase_major"/>
</dbReference>
<dbReference type="InterPro" id="IPR004838">
    <property type="entry name" value="NHTrfase_class1_PyrdxlP-BS"/>
</dbReference>
<dbReference type="SMART" id="SM01375">
    <property type="entry name" value="Dynein_light"/>
    <property type="match status" value="1"/>
</dbReference>
<evidence type="ECO:0000256" key="2">
    <source>
        <dbReference type="ARBA" id="ARBA00007441"/>
    </source>
</evidence>
<dbReference type="PROSITE" id="PS00105">
    <property type="entry name" value="AA_TRANSFER_CLASS_1"/>
    <property type="match status" value="1"/>
</dbReference>
<evidence type="ECO:0000256" key="3">
    <source>
        <dbReference type="ARBA" id="ARBA00011738"/>
    </source>
</evidence>
<dbReference type="SUPFAM" id="SSF53383">
    <property type="entry name" value="PLP-dependent transferases"/>
    <property type="match status" value="1"/>
</dbReference>
<evidence type="ECO:0000256" key="1">
    <source>
        <dbReference type="ARBA" id="ARBA00001933"/>
    </source>
</evidence>
<feature type="domain" description="Aminotransferase class I/classII large" evidence="9">
    <location>
        <begin position="30"/>
        <end position="398"/>
    </location>
</feature>
<evidence type="ECO:0000313" key="10">
    <source>
        <dbReference type="EMBL" id="SBS80817.1"/>
    </source>
</evidence>
<dbReference type="GO" id="GO:0005739">
    <property type="term" value="C:mitochondrion"/>
    <property type="evidence" value="ECO:0007669"/>
    <property type="project" value="TreeGrafter"/>
</dbReference>
<evidence type="ECO:0000313" key="12">
    <source>
        <dbReference type="Proteomes" id="UP000078546"/>
    </source>
</evidence>
<comment type="cofactor">
    <cofactor evidence="1">
        <name>pyridoxal 5'-phosphate</name>
        <dbReference type="ChEBI" id="CHEBI:597326"/>
    </cofactor>
</comment>
<dbReference type="InterPro" id="IPR004839">
    <property type="entry name" value="Aminotransferase_I/II_large"/>
</dbReference>
<organism evidence="10 13">
    <name type="scientific">Plasmodium ovale curtisi</name>
    <dbReference type="NCBI Taxonomy" id="864141"/>
    <lineage>
        <taxon>Eukaryota</taxon>
        <taxon>Sar</taxon>
        <taxon>Alveolata</taxon>
        <taxon>Apicomplexa</taxon>
        <taxon>Aconoidasida</taxon>
        <taxon>Haemosporida</taxon>
        <taxon>Plasmodiidae</taxon>
        <taxon>Plasmodium</taxon>
        <taxon>Plasmodium (Plasmodium)</taxon>
    </lineage>
</organism>
<comment type="subunit">
    <text evidence="3 8">Homodimer.</text>
</comment>
<dbReference type="PANTHER" id="PTHR11879">
    <property type="entry name" value="ASPARTATE AMINOTRANSFERASE"/>
    <property type="match status" value="1"/>
</dbReference>
<evidence type="ECO:0000259" key="9">
    <source>
        <dbReference type="Pfam" id="PF00155"/>
    </source>
</evidence>
<dbReference type="GO" id="GO:0007017">
    <property type="term" value="P:microtubule-based process"/>
    <property type="evidence" value="ECO:0007669"/>
    <property type="project" value="InterPro"/>
</dbReference>
<keyword evidence="4 8" id="KW-0032">Aminotransferase</keyword>
<evidence type="ECO:0000313" key="13">
    <source>
        <dbReference type="Proteomes" id="UP000078560"/>
    </source>
</evidence>
<dbReference type="Proteomes" id="UP000078546">
    <property type="component" value="Unassembled WGS sequence"/>
</dbReference>
<dbReference type="PRINTS" id="PR00799">
    <property type="entry name" value="TRANSAMINASE"/>
</dbReference>
<dbReference type="Pfam" id="PF00155">
    <property type="entry name" value="Aminotran_1_2"/>
    <property type="match status" value="1"/>
</dbReference>
<name>A0A1A8VJW3_PLAOA</name>
<evidence type="ECO:0000256" key="5">
    <source>
        <dbReference type="ARBA" id="ARBA00022679"/>
    </source>
</evidence>
<dbReference type="Proteomes" id="UP000078560">
    <property type="component" value="Unassembled WGS sequence"/>
</dbReference>